<dbReference type="InterPro" id="IPR036052">
    <property type="entry name" value="TrpB-like_PALP_sf"/>
</dbReference>
<comment type="subcellular location">
    <subcellularLocation>
        <location evidence="2">Cytoplasm</location>
    </subcellularLocation>
</comment>
<protein>
    <recommendedName>
        <fullName evidence="5">L-serine ammonia-lyase</fullName>
        <ecNumber evidence="5">4.3.1.17</ecNumber>
    </recommendedName>
</protein>
<evidence type="ECO:0000256" key="3">
    <source>
        <dbReference type="ARBA" id="ARBA00004742"/>
    </source>
</evidence>
<dbReference type="STRING" id="1447872.A0A1J9PAA0"/>
<name>A0A1J9PAA0_9EURO</name>
<dbReference type="GO" id="GO:0003941">
    <property type="term" value="F:L-serine ammonia-lyase activity"/>
    <property type="evidence" value="ECO:0007669"/>
    <property type="project" value="UniProtKB-EC"/>
</dbReference>
<keyword evidence="9" id="KW-0456">Lyase</keyword>
<dbReference type="Pfam" id="PF00291">
    <property type="entry name" value="PALP"/>
    <property type="match status" value="1"/>
</dbReference>
<accession>A0A1J9PAA0</accession>
<reference evidence="13 14" key="1">
    <citation type="submission" date="2015-07" db="EMBL/GenBank/DDBJ databases">
        <title>Emmonsia species relationships and genome sequence.</title>
        <authorList>
            <consortium name="The Broad Institute Genomics Platform"/>
            <person name="Cuomo C.A."/>
            <person name="Munoz J.F."/>
            <person name="Imamovic A."/>
            <person name="Priest M.E."/>
            <person name="Young S."/>
            <person name="Clay O.K."/>
            <person name="McEwen J.G."/>
        </authorList>
    </citation>
    <scope>NUCLEOTIDE SEQUENCE [LARGE SCALE GENOMIC DNA]</scope>
    <source>
        <strain evidence="13 14">UAMH 9510</strain>
    </source>
</reference>
<comment type="cofactor">
    <cofactor evidence="1">
        <name>pyridoxal 5'-phosphate</name>
        <dbReference type="ChEBI" id="CHEBI:597326"/>
    </cofactor>
</comment>
<dbReference type="OrthoDB" id="7773036at2759"/>
<dbReference type="PANTHER" id="PTHR48078">
    <property type="entry name" value="THREONINE DEHYDRATASE, MITOCHONDRIAL-RELATED"/>
    <property type="match status" value="1"/>
</dbReference>
<dbReference type="PANTHER" id="PTHR48078:SF4">
    <property type="entry name" value="DEHYDRATASE, PUTATIVE (AFU_ORTHOLOGUE AFUA_4G07810)-RELATED"/>
    <property type="match status" value="1"/>
</dbReference>
<comment type="similarity">
    <text evidence="4">Belongs to the serine/threonine dehydratase family.</text>
</comment>
<evidence type="ECO:0000256" key="11">
    <source>
        <dbReference type="SAM" id="MobiDB-lite"/>
    </source>
</evidence>
<evidence type="ECO:0000256" key="10">
    <source>
        <dbReference type="ARBA" id="ARBA00049406"/>
    </source>
</evidence>
<dbReference type="GO" id="GO:0006565">
    <property type="term" value="P:L-serine catabolic process"/>
    <property type="evidence" value="ECO:0007669"/>
    <property type="project" value="TreeGrafter"/>
</dbReference>
<feature type="compositionally biased region" description="Basic and acidic residues" evidence="11">
    <location>
        <begin position="1"/>
        <end position="14"/>
    </location>
</feature>
<organism evidence="13 14">
    <name type="scientific">Emergomyces pasteurianus Ep9510</name>
    <dbReference type="NCBI Taxonomy" id="1447872"/>
    <lineage>
        <taxon>Eukaryota</taxon>
        <taxon>Fungi</taxon>
        <taxon>Dikarya</taxon>
        <taxon>Ascomycota</taxon>
        <taxon>Pezizomycotina</taxon>
        <taxon>Eurotiomycetes</taxon>
        <taxon>Eurotiomycetidae</taxon>
        <taxon>Onygenales</taxon>
        <taxon>Ajellomycetaceae</taxon>
        <taxon>Emergomyces</taxon>
    </lineage>
</organism>
<evidence type="ECO:0000256" key="4">
    <source>
        <dbReference type="ARBA" id="ARBA00010869"/>
    </source>
</evidence>
<evidence type="ECO:0000256" key="9">
    <source>
        <dbReference type="ARBA" id="ARBA00023239"/>
    </source>
</evidence>
<dbReference type="VEuPathDB" id="FungiDB:AJ78_06113"/>
<evidence type="ECO:0000256" key="5">
    <source>
        <dbReference type="ARBA" id="ARBA00012093"/>
    </source>
</evidence>
<dbReference type="Proteomes" id="UP000182235">
    <property type="component" value="Unassembled WGS sequence"/>
</dbReference>
<dbReference type="SUPFAM" id="SSF53686">
    <property type="entry name" value="Tryptophan synthase beta subunit-like PLP-dependent enzymes"/>
    <property type="match status" value="1"/>
</dbReference>
<keyword evidence="6" id="KW-0312">Gluconeogenesis</keyword>
<evidence type="ECO:0000256" key="8">
    <source>
        <dbReference type="ARBA" id="ARBA00022898"/>
    </source>
</evidence>
<evidence type="ECO:0000256" key="1">
    <source>
        <dbReference type="ARBA" id="ARBA00001933"/>
    </source>
</evidence>
<evidence type="ECO:0000313" key="14">
    <source>
        <dbReference type="Proteomes" id="UP000182235"/>
    </source>
</evidence>
<dbReference type="FunFam" id="3.40.50.1100:FF:000040">
    <property type="entry name" value="L-serine dehydratase, putative"/>
    <property type="match status" value="1"/>
</dbReference>
<dbReference type="GO" id="GO:0030170">
    <property type="term" value="F:pyridoxal phosphate binding"/>
    <property type="evidence" value="ECO:0007669"/>
    <property type="project" value="InterPro"/>
</dbReference>
<dbReference type="GO" id="GO:0006094">
    <property type="term" value="P:gluconeogenesis"/>
    <property type="evidence" value="ECO:0007669"/>
    <property type="project" value="UniProtKB-KW"/>
</dbReference>
<keyword evidence="14" id="KW-1185">Reference proteome</keyword>
<dbReference type="AlphaFoldDB" id="A0A1J9PAA0"/>
<dbReference type="EC" id="4.3.1.17" evidence="5"/>
<dbReference type="Gene3D" id="3.40.50.1100">
    <property type="match status" value="2"/>
</dbReference>
<comment type="pathway">
    <text evidence="3">Carbohydrate biosynthesis; gluconeogenesis.</text>
</comment>
<proteinExistence type="inferred from homology"/>
<dbReference type="InterPro" id="IPR050147">
    <property type="entry name" value="Ser/Thr_Dehydratase"/>
</dbReference>
<dbReference type="GO" id="GO:0005737">
    <property type="term" value="C:cytoplasm"/>
    <property type="evidence" value="ECO:0007669"/>
    <property type="project" value="UniProtKB-SubCell"/>
</dbReference>
<keyword evidence="7" id="KW-0963">Cytoplasm</keyword>
<evidence type="ECO:0000313" key="13">
    <source>
        <dbReference type="EMBL" id="OJD13440.1"/>
    </source>
</evidence>
<evidence type="ECO:0000256" key="2">
    <source>
        <dbReference type="ARBA" id="ARBA00004496"/>
    </source>
</evidence>
<comment type="catalytic activity">
    <reaction evidence="10">
        <text>L-serine = pyruvate + NH4(+)</text>
        <dbReference type="Rhea" id="RHEA:19169"/>
        <dbReference type="ChEBI" id="CHEBI:15361"/>
        <dbReference type="ChEBI" id="CHEBI:28938"/>
        <dbReference type="ChEBI" id="CHEBI:33384"/>
        <dbReference type="EC" id="4.3.1.17"/>
    </reaction>
</comment>
<dbReference type="InterPro" id="IPR000634">
    <property type="entry name" value="Ser/Thr_deHydtase_PyrdxlP-BS"/>
</dbReference>
<evidence type="ECO:0000256" key="6">
    <source>
        <dbReference type="ARBA" id="ARBA00022432"/>
    </source>
</evidence>
<sequence>MGSYEEPMHEELHTRPLGPKSLPKPWRETPLIESEPLSRLAGCRIFLKLENLQPGGSFKSRAMGNLILYHLSRSVNQNKNLHFFIPSGGNAGIAAVTAARALGYPCTVVVPVYTKPMMLQRLQAAGAITVPHGDNIDVAAKYMRDVLMKQTQGTSGDDGREVVAIELHPFDHEAAWEGVSTLVDELAAQMPPEEDKEERAEGGRPFPVDGIVCSVGGGGLMNGIMLGIERQLRKAEERGVVNPSRGKDVHVLALETKGAESLAKAVEKRALVTLPGVSSLATSLAAMRVAERTLKNVLHPAKGMKAHSFVMDDADAARGVLRLVDEHRLLVELACGLCVEGAVAAGPTEKVNGSANGGPVVVGSGQSCAPSRLAQVIPGFGPESRVVIIVCGGSNINVEVAAEYRERLNNGWGTESGEGF</sequence>
<feature type="region of interest" description="Disordered" evidence="11">
    <location>
        <begin position="1"/>
        <end position="26"/>
    </location>
</feature>
<dbReference type="EMBL" id="LGRN01000300">
    <property type="protein sequence ID" value="OJD13440.1"/>
    <property type="molecule type" value="Genomic_DNA"/>
</dbReference>
<evidence type="ECO:0000259" key="12">
    <source>
        <dbReference type="Pfam" id="PF00291"/>
    </source>
</evidence>
<evidence type="ECO:0000256" key="7">
    <source>
        <dbReference type="ARBA" id="ARBA00022490"/>
    </source>
</evidence>
<dbReference type="GO" id="GO:0009097">
    <property type="term" value="P:isoleucine biosynthetic process"/>
    <property type="evidence" value="ECO:0007669"/>
    <property type="project" value="TreeGrafter"/>
</dbReference>
<dbReference type="GO" id="GO:0004794">
    <property type="term" value="F:threonine deaminase activity"/>
    <property type="evidence" value="ECO:0007669"/>
    <property type="project" value="TreeGrafter"/>
</dbReference>
<dbReference type="PROSITE" id="PS00165">
    <property type="entry name" value="DEHYDRATASE_SER_THR"/>
    <property type="match status" value="1"/>
</dbReference>
<keyword evidence="8" id="KW-0663">Pyridoxal phosphate</keyword>
<feature type="domain" description="Tryptophan synthase beta chain-like PALP" evidence="12">
    <location>
        <begin position="26"/>
        <end position="345"/>
    </location>
</feature>
<comment type="caution">
    <text evidence="13">The sequence shown here is derived from an EMBL/GenBank/DDBJ whole genome shotgun (WGS) entry which is preliminary data.</text>
</comment>
<dbReference type="InterPro" id="IPR001926">
    <property type="entry name" value="TrpB-like_PALP"/>
</dbReference>
<dbReference type="GO" id="GO:0006567">
    <property type="term" value="P:L-threonine catabolic process"/>
    <property type="evidence" value="ECO:0007669"/>
    <property type="project" value="TreeGrafter"/>
</dbReference>
<gene>
    <name evidence="13" type="ORF">AJ78_06113</name>
</gene>